<feature type="transmembrane region" description="Helical" evidence="5">
    <location>
        <begin position="7"/>
        <end position="31"/>
    </location>
</feature>
<comment type="subcellular location">
    <subcellularLocation>
        <location evidence="1">Membrane</location>
    </subcellularLocation>
</comment>
<proteinExistence type="predicted"/>
<feature type="transmembrane region" description="Helical" evidence="5">
    <location>
        <begin position="51"/>
        <end position="73"/>
    </location>
</feature>
<dbReference type="GO" id="GO:0016491">
    <property type="term" value="F:oxidoreductase activity"/>
    <property type="evidence" value="ECO:0007669"/>
    <property type="project" value="InterPro"/>
</dbReference>
<dbReference type="GO" id="GO:0016020">
    <property type="term" value="C:membrane"/>
    <property type="evidence" value="ECO:0007669"/>
    <property type="project" value="UniProtKB-SubCell"/>
</dbReference>
<dbReference type="InterPro" id="IPR006694">
    <property type="entry name" value="Fatty_acid_hydroxylase"/>
</dbReference>
<evidence type="ECO:0000313" key="8">
    <source>
        <dbReference type="Proteomes" id="UP001324634"/>
    </source>
</evidence>
<dbReference type="RefSeq" id="WP_321390234.1">
    <property type="nucleotide sequence ID" value="NZ_CP139487.1"/>
</dbReference>
<keyword evidence="2 5" id="KW-0812">Transmembrane</keyword>
<dbReference type="GO" id="GO:0005506">
    <property type="term" value="F:iron ion binding"/>
    <property type="evidence" value="ECO:0007669"/>
    <property type="project" value="InterPro"/>
</dbReference>
<dbReference type="Proteomes" id="UP001324634">
    <property type="component" value="Chromosome"/>
</dbReference>
<dbReference type="PANTHER" id="PTHR11863">
    <property type="entry name" value="STEROL DESATURASE"/>
    <property type="match status" value="1"/>
</dbReference>
<evidence type="ECO:0000313" key="7">
    <source>
        <dbReference type="EMBL" id="WPU63471.1"/>
    </source>
</evidence>
<dbReference type="Pfam" id="PF04116">
    <property type="entry name" value="FA_hydroxylase"/>
    <property type="match status" value="1"/>
</dbReference>
<keyword evidence="3 5" id="KW-1133">Transmembrane helix</keyword>
<feature type="domain" description="Fatty acid hydroxylase" evidence="6">
    <location>
        <begin position="88"/>
        <end position="221"/>
    </location>
</feature>
<keyword evidence="4 5" id="KW-0472">Membrane</keyword>
<evidence type="ECO:0000259" key="6">
    <source>
        <dbReference type="Pfam" id="PF04116"/>
    </source>
</evidence>
<dbReference type="AlphaFoldDB" id="A0AAX4HJP9"/>
<keyword evidence="8" id="KW-1185">Reference proteome</keyword>
<evidence type="ECO:0000256" key="2">
    <source>
        <dbReference type="ARBA" id="ARBA00022692"/>
    </source>
</evidence>
<protein>
    <submittedName>
        <fullName evidence="7">Sterol desaturase family protein</fullName>
    </submittedName>
</protein>
<evidence type="ECO:0000256" key="3">
    <source>
        <dbReference type="ARBA" id="ARBA00022989"/>
    </source>
</evidence>
<dbReference type="GO" id="GO:0008610">
    <property type="term" value="P:lipid biosynthetic process"/>
    <property type="evidence" value="ECO:0007669"/>
    <property type="project" value="InterPro"/>
</dbReference>
<evidence type="ECO:0000256" key="1">
    <source>
        <dbReference type="ARBA" id="ARBA00004370"/>
    </source>
</evidence>
<accession>A0AAX4HJP9</accession>
<dbReference type="InterPro" id="IPR050307">
    <property type="entry name" value="Sterol_Desaturase_Related"/>
</dbReference>
<feature type="transmembrane region" description="Helical" evidence="5">
    <location>
        <begin position="80"/>
        <end position="99"/>
    </location>
</feature>
<dbReference type="EMBL" id="CP139487">
    <property type="protein sequence ID" value="WPU63471.1"/>
    <property type="molecule type" value="Genomic_DNA"/>
</dbReference>
<reference evidence="7 8" key="1">
    <citation type="submission" date="2023-11" db="EMBL/GenBank/DDBJ databases">
        <title>Peredibacter starrii A3.12.</title>
        <authorList>
            <person name="Mitchell R.J."/>
        </authorList>
    </citation>
    <scope>NUCLEOTIDE SEQUENCE [LARGE SCALE GENOMIC DNA]</scope>
    <source>
        <strain evidence="7 8">A3.12</strain>
    </source>
</reference>
<evidence type="ECO:0000256" key="5">
    <source>
        <dbReference type="SAM" id="Phobius"/>
    </source>
</evidence>
<feature type="transmembrane region" description="Helical" evidence="5">
    <location>
        <begin position="136"/>
        <end position="154"/>
    </location>
</feature>
<evidence type="ECO:0000256" key="4">
    <source>
        <dbReference type="ARBA" id="ARBA00023136"/>
    </source>
</evidence>
<sequence length="249" mass="29897">MSFANEQFLYVLILFGMIVIIPYLVLCFAPLKVLEPWKSVVSKDKSIIRPLLLSLSTLAIIYGVFLLGSLVKFQQDLPTWYLVLSVPMVIFIHDAYFYWTHYLMHKSKFLYRFHKHHHQSGDTTPLDAFAFHPVEAFIHFIFFVIYPVIIPTSLEIMQFMFLWMLICNSAGHLPYEFYPKFLYDFPIIRQFNTATHHHMHHQYYNSNFSLYYNWWDRWMNTNQKSYFMRFQEVKEKTHSILKKGLHPSG</sequence>
<organism evidence="7 8">
    <name type="scientific">Peredibacter starrii</name>
    <dbReference type="NCBI Taxonomy" id="28202"/>
    <lineage>
        <taxon>Bacteria</taxon>
        <taxon>Pseudomonadati</taxon>
        <taxon>Bdellovibrionota</taxon>
        <taxon>Bacteriovoracia</taxon>
        <taxon>Bacteriovoracales</taxon>
        <taxon>Bacteriovoracaceae</taxon>
        <taxon>Peredibacter</taxon>
    </lineage>
</organism>
<gene>
    <name evidence="7" type="ORF">SOO65_12305</name>
</gene>
<name>A0AAX4HJP9_9BACT</name>
<dbReference type="KEGG" id="psti:SOO65_12305"/>